<feature type="transmembrane region" description="Helical" evidence="1">
    <location>
        <begin position="285"/>
        <end position="307"/>
    </location>
</feature>
<dbReference type="Proteomes" id="UP000298030">
    <property type="component" value="Unassembled WGS sequence"/>
</dbReference>
<feature type="transmembrane region" description="Helical" evidence="1">
    <location>
        <begin position="27"/>
        <end position="49"/>
    </location>
</feature>
<keyword evidence="1" id="KW-1133">Transmembrane helix</keyword>
<proteinExistence type="predicted"/>
<dbReference type="STRING" id="71717.A0A4Y7SY85"/>
<evidence type="ECO:0000256" key="1">
    <source>
        <dbReference type="SAM" id="Phobius"/>
    </source>
</evidence>
<evidence type="ECO:0000313" key="3">
    <source>
        <dbReference type="Proteomes" id="UP000298030"/>
    </source>
</evidence>
<feature type="transmembrane region" description="Helical" evidence="1">
    <location>
        <begin position="177"/>
        <end position="200"/>
    </location>
</feature>
<keyword evidence="3" id="KW-1185">Reference proteome</keyword>
<feature type="transmembrane region" description="Helical" evidence="1">
    <location>
        <begin position="252"/>
        <end position="273"/>
    </location>
</feature>
<evidence type="ECO:0000313" key="2">
    <source>
        <dbReference type="EMBL" id="TEB26815.1"/>
    </source>
</evidence>
<keyword evidence="1" id="KW-0812">Transmembrane</keyword>
<dbReference type="AlphaFoldDB" id="A0A4Y7SY85"/>
<accession>A0A4Y7SY85</accession>
<dbReference type="OrthoDB" id="3267806at2759"/>
<feature type="transmembrane region" description="Helical" evidence="1">
    <location>
        <begin position="147"/>
        <end position="165"/>
    </location>
</feature>
<comment type="caution">
    <text evidence="2">The sequence shown here is derived from an EMBL/GenBank/DDBJ whole genome shotgun (WGS) entry which is preliminary data.</text>
</comment>
<keyword evidence="1" id="KW-0472">Membrane</keyword>
<name>A0A4Y7SY85_COPMI</name>
<evidence type="ECO:0008006" key="4">
    <source>
        <dbReference type="Google" id="ProtNLM"/>
    </source>
</evidence>
<sequence length="392" mass="43163">MLFDASGCTPEVVEAMNARRFRWLQSVYLACIAYGIVVTLFVMCTHLILQNIYTRLQRISASDSRCGGPPINCRLFRIPSGRVRRWMEAFSPRTVVLLVYVLAMTTLSTLTIVSTVKATSNALVWKGCWDGVTTGKTPIALDAMGNYAFVLANWGADGILVWRCWVLYRGSSTVPVWAALAIPLCLYMSVIGMGLSFMVPNRPSASTRVFEVIYSCLTLALNIVVTCLISFRLLFFRQKVKTALGETQNTQYIGIVAMLVESAALVVIFNAFFVATMSTQSLFRYIAFAGNVQSQVIAPLLLIVRVLQGKAWTAQQDSQDPVDNFKFASYAGSSVFGGGASLAPGETTLGTTSMARTNSRDDRLDTQPGHFLVHGRERDLSIEMSRISWNAC</sequence>
<dbReference type="EMBL" id="QPFP01000045">
    <property type="protein sequence ID" value="TEB26815.1"/>
    <property type="molecule type" value="Genomic_DNA"/>
</dbReference>
<feature type="transmembrane region" description="Helical" evidence="1">
    <location>
        <begin position="94"/>
        <end position="116"/>
    </location>
</feature>
<organism evidence="2 3">
    <name type="scientific">Coprinellus micaceus</name>
    <name type="common">Glistening ink-cap mushroom</name>
    <name type="synonym">Coprinus micaceus</name>
    <dbReference type="NCBI Taxonomy" id="71717"/>
    <lineage>
        <taxon>Eukaryota</taxon>
        <taxon>Fungi</taxon>
        <taxon>Dikarya</taxon>
        <taxon>Basidiomycota</taxon>
        <taxon>Agaricomycotina</taxon>
        <taxon>Agaricomycetes</taxon>
        <taxon>Agaricomycetidae</taxon>
        <taxon>Agaricales</taxon>
        <taxon>Agaricineae</taxon>
        <taxon>Psathyrellaceae</taxon>
        <taxon>Coprinellus</taxon>
    </lineage>
</organism>
<gene>
    <name evidence="2" type="ORF">FA13DRAFT_1635412</name>
</gene>
<feature type="transmembrane region" description="Helical" evidence="1">
    <location>
        <begin position="212"/>
        <end position="231"/>
    </location>
</feature>
<protein>
    <recommendedName>
        <fullName evidence="4">Integral membrane protein</fullName>
    </recommendedName>
</protein>
<reference evidence="2 3" key="1">
    <citation type="journal article" date="2019" name="Nat. Ecol. Evol.">
        <title>Megaphylogeny resolves global patterns of mushroom evolution.</title>
        <authorList>
            <person name="Varga T."/>
            <person name="Krizsan K."/>
            <person name="Foldi C."/>
            <person name="Dima B."/>
            <person name="Sanchez-Garcia M."/>
            <person name="Sanchez-Ramirez S."/>
            <person name="Szollosi G.J."/>
            <person name="Szarkandi J.G."/>
            <person name="Papp V."/>
            <person name="Albert L."/>
            <person name="Andreopoulos W."/>
            <person name="Angelini C."/>
            <person name="Antonin V."/>
            <person name="Barry K.W."/>
            <person name="Bougher N.L."/>
            <person name="Buchanan P."/>
            <person name="Buyck B."/>
            <person name="Bense V."/>
            <person name="Catcheside P."/>
            <person name="Chovatia M."/>
            <person name="Cooper J."/>
            <person name="Damon W."/>
            <person name="Desjardin D."/>
            <person name="Finy P."/>
            <person name="Geml J."/>
            <person name="Haridas S."/>
            <person name="Hughes K."/>
            <person name="Justo A."/>
            <person name="Karasinski D."/>
            <person name="Kautmanova I."/>
            <person name="Kiss B."/>
            <person name="Kocsube S."/>
            <person name="Kotiranta H."/>
            <person name="LaButti K.M."/>
            <person name="Lechner B.E."/>
            <person name="Liimatainen K."/>
            <person name="Lipzen A."/>
            <person name="Lukacs Z."/>
            <person name="Mihaltcheva S."/>
            <person name="Morgado L.N."/>
            <person name="Niskanen T."/>
            <person name="Noordeloos M.E."/>
            <person name="Ohm R.A."/>
            <person name="Ortiz-Santana B."/>
            <person name="Ovrebo C."/>
            <person name="Racz N."/>
            <person name="Riley R."/>
            <person name="Savchenko A."/>
            <person name="Shiryaev A."/>
            <person name="Soop K."/>
            <person name="Spirin V."/>
            <person name="Szebenyi C."/>
            <person name="Tomsovsky M."/>
            <person name="Tulloss R.E."/>
            <person name="Uehling J."/>
            <person name="Grigoriev I.V."/>
            <person name="Vagvolgyi C."/>
            <person name="Papp T."/>
            <person name="Martin F.M."/>
            <person name="Miettinen O."/>
            <person name="Hibbett D.S."/>
            <person name="Nagy L.G."/>
        </authorList>
    </citation>
    <scope>NUCLEOTIDE SEQUENCE [LARGE SCALE GENOMIC DNA]</scope>
    <source>
        <strain evidence="2 3">FP101781</strain>
    </source>
</reference>